<protein>
    <submittedName>
        <fullName evidence="4">Glycoside hydrolase family 127 protein</fullName>
    </submittedName>
</protein>
<evidence type="ECO:0000313" key="4">
    <source>
        <dbReference type="EMBL" id="RLE09947.1"/>
    </source>
</evidence>
<name>A0A497E5L9_UNCAE</name>
<dbReference type="InterPro" id="IPR012878">
    <property type="entry name" value="Beta-AFase-like_GH127_cat"/>
</dbReference>
<dbReference type="InterPro" id="IPR049049">
    <property type="entry name" value="Beta-AFase-like_GH127_C"/>
</dbReference>
<organism evidence="4 5">
    <name type="scientific">Aerophobetes bacterium</name>
    <dbReference type="NCBI Taxonomy" id="2030807"/>
    <lineage>
        <taxon>Bacteria</taxon>
        <taxon>Candidatus Aerophobota</taxon>
    </lineage>
</organism>
<keyword evidence="4" id="KW-0378">Hydrolase</keyword>
<evidence type="ECO:0000313" key="5">
    <source>
        <dbReference type="Proteomes" id="UP000279422"/>
    </source>
</evidence>
<gene>
    <name evidence="4" type="ORF">DRJ00_02925</name>
</gene>
<reference evidence="4 5" key="1">
    <citation type="submission" date="2018-06" db="EMBL/GenBank/DDBJ databases">
        <title>Extensive metabolic versatility and redundancy in microbially diverse, dynamic hydrothermal sediments.</title>
        <authorList>
            <person name="Dombrowski N."/>
            <person name="Teske A."/>
            <person name="Baker B.J."/>
        </authorList>
    </citation>
    <scope>NUCLEOTIDE SEQUENCE [LARGE SCALE GENOMIC DNA]</scope>
    <source>
        <strain evidence="4">B47_G16</strain>
    </source>
</reference>
<evidence type="ECO:0000259" key="2">
    <source>
        <dbReference type="Pfam" id="PF20736"/>
    </source>
</evidence>
<accession>A0A497E5L9</accession>
<sequence length="655" mass="74491">MNSGQVDSNEVREKETERGKRGIVFTDNSPFATLKSVPISAVKMNDGFWKARMEVSAQAGIPSLYRLFKEKGIFDNFIRVYKKGYAPRRGPFFTDSDVYKWVEAASFALQSEDSSRLKDMLDEVIDLIIPAQDEDGYLNTYFVEEKARERFKNLKVYHELYCAGHLFQAAVAHHRATGEEKLLECAIRFADHLCKVFGPGKRDGFSGHPEIEMALVELYRETGKKRYLDLSGFFLDQVGFASLKEVIGHAVRAMYLACGGADYYAETGREDFWESLTRQWESMVKTKSYITGGIGSRHSGEAFGAPYELPNEGAYAETCAAIGSIYWNWRMLLITGNSQFADVMEKTLYNGFLAGVSLSGDRYFYVNPLLFSPQSLFSNQTPPPWNRGGYGNRMLVSGRREPWYDCTCCPTNSVRMLSSIPGYFFSLSKEGIWIHLYDNCSLDWHLEDGTKFSLIQRTKYPWQGKVDIEVYPEKEKDFSLFLRIPGWCKGMEALVNGERVSPKLANGYLKVNRVWKKGDRLTLNLKMKTEVMVSNRRISENRGKVALQRGPIVYCFEGVDNPGIPILEASLKIDKDKGSLVNLKESYYKDLLGGIVALKMDGAIPDPSELDSPLYRSFEEERSCRFKSVSLTAIPYYAWANRKLSDMTVWIPYAL</sequence>
<feature type="domain" description="Non-reducing end beta-L-arabinofuranosidase-like GH127 middle" evidence="2">
    <location>
        <begin position="431"/>
        <end position="527"/>
    </location>
</feature>
<dbReference type="InterPro" id="IPR049046">
    <property type="entry name" value="Beta-AFase-like_GH127_middle"/>
</dbReference>
<dbReference type="InterPro" id="IPR008928">
    <property type="entry name" value="6-hairpin_glycosidase_sf"/>
</dbReference>
<feature type="domain" description="Non-reducing end beta-L-arabinofuranosidase-like GH127 catalytic" evidence="1">
    <location>
        <begin position="41"/>
        <end position="421"/>
    </location>
</feature>
<dbReference type="PANTHER" id="PTHR43465">
    <property type="entry name" value="DUF1680 DOMAIN PROTEIN (AFU_ORTHOLOGUE AFUA_1G08910)"/>
    <property type="match status" value="1"/>
</dbReference>
<proteinExistence type="predicted"/>
<dbReference type="Pfam" id="PF20737">
    <property type="entry name" value="Glyco_hydro127C"/>
    <property type="match status" value="1"/>
</dbReference>
<dbReference type="Pfam" id="PF20736">
    <property type="entry name" value="Glyco_hydro127M"/>
    <property type="match status" value="1"/>
</dbReference>
<dbReference type="InterPro" id="IPR049174">
    <property type="entry name" value="Beta-AFase-like"/>
</dbReference>
<evidence type="ECO:0000259" key="1">
    <source>
        <dbReference type="Pfam" id="PF07944"/>
    </source>
</evidence>
<dbReference type="Proteomes" id="UP000279422">
    <property type="component" value="Unassembled WGS sequence"/>
</dbReference>
<dbReference type="GO" id="GO:0005975">
    <property type="term" value="P:carbohydrate metabolic process"/>
    <property type="evidence" value="ECO:0007669"/>
    <property type="project" value="InterPro"/>
</dbReference>
<dbReference type="Pfam" id="PF07944">
    <property type="entry name" value="Beta-AFase-like_GH127_cat"/>
    <property type="match status" value="1"/>
</dbReference>
<dbReference type="PANTHER" id="PTHR43465:SF2">
    <property type="entry name" value="DUF1680 DOMAIN PROTEIN (AFU_ORTHOLOGUE AFUA_1G08910)"/>
    <property type="match status" value="1"/>
</dbReference>
<dbReference type="SUPFAM" id="SSF48208">
    <property type="entry name" value="Six-hairpin glycosidases"/>
    <property type="match status" value="1"/>
</dbReference>
<dbReference type="GO" id="GO:0016787">
    <property type="term" value="F:hydrolase activity"/>
    <property type="evidence" value="ECO:0007669"/>
    <property type="project" value="UniProtKB-KW"/>
</dbReference>
<feature type="domain" description="Non-reducing end beta-L-arabinofuranosidase-like GH127 C-terminal" evidence="3">
    <location>
        <begin position="530"/>
        <end position="652"/>
    </location>
</feature>
<evidence type="ECO:0000259" key="3">
    <source>
        <dbReference type="Pfam" id="PF20737"/>
    </source>
</evidence>
<dbReference type="AlphaFoldDB" id="A0A497E5L9"/>
<dbReference type="EMBL" id="QMPZ01000023">
    <property type="protein sequence ID" value="RLE09947.1"/>
    <property type="molecule type" value="Genomic_DNA"/>
</dbReference>
<comment type="caution">
    <text evidence="4">The sequence shown here is derived from an EMBL/GenBank/DDBJ whole genome shotgun (WGS) entry which is preliminary data.</text>
</comment>